<dbReference type="Proteomes" id="UP000789860">
    <property type="component" value="Unassembled WGS sequence"/>
</dbReference>
<accession>A0ACA9MWQ7</accession>
<dbReference type="EMBL" id="CAJVPM010017269">
    <property type="protein sequence ID" value="CAG8619004.1"/>
    <property type="molecule type" value="Genomic_DNA"/>
</dbReference>
<proteinExistence type="predicted"/>
<name>A0ACA9MWQ7_9GLOM</name>
<evidence type="ECO:0000313" key="1">
    <source>
        <dbReference type="EMBL" id="CAG8619004.1"/>
    </source>
</evidence>
<gene>
    <name evidence="1" type="ORF">SCALOS_LOCUS7584</name>
</gene>
<sequence length="102" mass="10906">KHLFIVTFCLIFIALTFICSFAIAETPPPLPVTIPQMGNQAPVGMFTPEMTITQGGAFLPGGGAILAEPIPELGNLPVPDPVMEGAPAFINPNKLKKRFFRA</sequence>
<reference evidence="1" key="1">
    <citation type="submission" date="2021-06" db="EMBL/GenBank/DDBJ databases">
        <authorList>
            <person name="Kallberg Y."/>
            <person name="Tangrot J."/>
            <person name="Rosling A."/>
        </authorList>
    </citation>
    <scope>NUCLEOTIDE SEQUENCE</scope>
    <source>
        <strain evidence="1">AU212A</strain>
    </source>
</reference>
<organism evidence="1 2">
    <name type="scientific">Scutellospora calospora</name>
    <dbReference type="NCBI Taxonomy" id="85575"/>
    <lineage>
        <taxon>Eukaryota</taxon>
        <taxon>Fungi</taxon>
        <taxon>Fungi incertae sedis</taxon>
        <taxon>Mucoromycota</taxon>
        <taxon>Glomeromycotina</taxon>
        <taxon>Glomeromycetes</taxon>
        <taxon>Diversisporales</taxon>
        <taxon>Gigasporaceae</taxon>
        <taxon>Scutellospora</taxon>
    </lineage>
</organism>
<evidence type="ECO:0000313" key="2">
    <source>
        <dbReference type="Proteomes" id="UP000789860"/>
    </source>
</evidence>
<comment type="caution">
    <text evidence="1">The sequence shown here is derived from an EMBL/GenBank/DDBJ whole genome shotgun (WGS) entry which is preliminary data.</text>
</comment>
<keyword evidence="2" id="KW-1185">Reference proteome</keyword>
<protein>
    <submittedName>
        <fullName evidence="1">8266_t:CDS:1</fullName>
    </submittedName>
</protein>
<feature type="non-terminal residue" evidence="1">
    <location>
        <position position="1"/>
    </location>
</feature>